<keyword evidence="1" id="KW-0175">Coiled coil</keyword>
<protein>
    <recommendedName>
        <fullName evidence="3">Host-nuclease inhibitor protein</fullName>
    </recommendedName>
</protein>
<evidence type="ECO:0008006" key="3">
    <source>
        <dbReference type="Google" id="ProtNLM"/>
    </source>
</evidence>
<evidence type="ECO:0000313" key="2">
    <source>
        <dbReference type="EMBL" id="QHT29329.1"/>
    </source>
</evidence>
<organism evidence="2">
    <name type="scientific">viral metagenome</name>
    <dbReference type="NCBI Taxonomy" id="1070528"/>
    <lineage>
        <taxon>unclassified sequences</taxon>
        <taxon>metagenomes</taxon>
        <taxon>organismal metagenomes</taxon>
    </lineage>
</organism>
<feature type="coiled-coil region" evidence="1">
    <location>
        <begin position="10"/>
        <end position="44"/>
    </location>
</feature>
<sequence length="119" mass="13889">MSIKSDVLELESIRAELASLNIRRKKLKEKEREAETRIQDYLRSKQQTGVKYQGTAILVEEKEKRASKSNKIRDADAKCVLERYGITEPDRVLKELMEARKGEPIPNSKLKIKKYKNRN</sequence>
<accession>A0A6C0EM10</accession>
<proteinExistence type="predicted"/>
<name>A0A6C0EM10_9ZZZZ</name>
<dbReference type="EMBL" id="MN738876">
    <property type="protein sequence ID" value="QHT29329.1"/>
    <property type="molecule type" value="Genomic_DNA"/>
</dbReference>
<dbReference type="AlphaFoldDB" id="A0A6C0EM10"/>
<evidence type="ECO:0000256" key="1">
    <source>
        <dbReference type="SAM" id="Coils"/>
    </source>
</evidence>
<reference evidence="2" key="1">
    <citation type="journal article" date="2020" name="Nature">
        <title>Giant virus diversity and host interactions through global metagenomics.</title>
        <authorList>
            <person name="Schulz F."/>
            <person name="Roux S."/>
            <person name="Paez-Espino D."/>
            <person name="Jungbluth S."/>
            <person name="Walsh D.A."/>
            <person name="Denef V.J."/>
            <person name="McMahon K.D."/>
            <person name="Konstantinidis K.T."/>
            <person name="Eloe-Fadrosh E.A."/>
            <person name="Kyrpides N.C."/>
            <person name="Woyke T."/>
        </authorList>
    </citation>
    <scope>NUCLEOTIDE SEQUENCE</scope>
    <source>
        <strain evidence="2">GVMAG-M-3300005589-24</strain>
    </source>
</reference>